<dbReference type="InterPro" id="IPR024913">
    <property type="entry name" value="tRNA_Ile2__agm2C_synt"/>
</dbReference>
<dbReference type="InterPro" id="IPR013696">
    <property type="entry name" value="TiaS_FLD"/>
</dbReference>
<feature type="region of interest" description="Disordered" evidence="7">
    <location>
        <begin position="309"/>
        <end position="339"/>
    </location>
</feature>
<dbReference type="InterPro" id="IPR055394">
    <property type="entry name" value="Zn_ribbon_TiaS"/>
</dbReference>
<dbReference type="PANTHER" id="PTHR40705">
    <property type="entry name" value="TRNA(ILE2) 2-AGMATINYLCYTIDINE SYNTHETASE TIAS"/>
    <property type="match status" value="1"/>
</dbReference>
<reference evidence="11 12" key="1">
    <citation type="submission" date="2018-10" db="EMBL/GenBank/DDBJ databases">
        <title>Natrarchaeobius chitinivorans gen. nov., sp. nov., and Natrarchaeobius haloalkaliphilus sp. nov., alkaliphilic, chitin-utilizing haloarchaea from hypersaline alkaline lakes.</title>
        <authorList>
            <person name="Sorokin D.Y."/>
            <person name="Elcheninov A.G."/>
            <person name="Kostrikina N.A."/>
            <person name="Bale N.J."/>
            <person name="Sinninghe Damste J.S."/>
            <person name="Khijniak T.V."/>
            <person name="Kublanov I.V."/>
            <person name="Toshchakov S.V."/>
        </authorList>
    </citation>
    <scope>NUCLEOTIDE SEQUENCE [LARGE SCALE GENOMIC DNA]</scope>
    <source>
        <strain evidence="11 12">AArcht4T</strain>
    </source>
</reference>
<protein>
    <recommendedName>
        <fullName evidence="6">tRNA(Ile2) 2-agmatinylcytidine synthetase TiaS</fullName>
        <shortName evidence="6">tRNA(Ile2)-agm2C synthetase</shortName>
        <ecNumber evidence="6">6.3.4.22</ecNumber>
    </recommendedName>
    <alternativeName>
        <fullName evidence="6">tRNA(Ile2) agmatidine synthetase</fullName>
    </alternativeName>
</protein>
<evidence type="ECO:0000313" key="12">
    <source>
        <dbReference type="Proteomes" id="UP000282323"/>
    </source>
</evidence>
<keyword evidence="5 6" id="KW-0067">ATP-binding</keyword>
<evidence type="ECO:0000256" key="5">
    <source>
        <dbReference type="ARBA" id="ARBA00022840"/>
    </source>
</evidence>
<feature type="domain" description="TiaS C-terminal zinc ribbon" evidence="10">
    <location>
        <begin position="392"/>
        <end position="431"/>
    </location>
</feature>
<dbReference type="OrthoDB" id="39189at2157"/>
<feature type="domain" description="TiaS-like TCKD" evidence="9">
    <location>
        <begin position="3"/>
        <end position="150"/>
    </location>
</feature>
<dbReference type="EMBL" id="REGA01000019">
    <property type="protein sequence ID" value="RQG91930.1"/>
    <property type="molecule type" value="Genomic_DNA"/>
</dbReference>
<comment type="catalytic activity">
    <reaction evidence="6">
        <text>cytidine(34) in tRNA(Ile2) + agmatine + ATP + H2O = 2-agmatinylcytidine(34) in tRNA(Ile2) + AMP + 2 phosphate + 2 H(+)</text>
        <dbReference type="Rhea" id="RHEA:43608"/>
        <dbReference type="Rhea" id="RHEA-COMP:10625"/>
        <dbReference type="Rhea" id="RHEA-COMP:10626"/>
        <dbReference type="ChEBI" id="CHEBI:15377"/>
        <dbReference type="ChEBI" id="CHEBI:15378"/>
        <dbReference type="ChEBI" id="CHEBI:30616"/>
        <dbReference type="ChEBI" id="CHEBI:43474"/>
        <dbReference type="ChEBI" id="CHEBI:58145"/>
        <dbReference type="ChEBI" id="CHEBI:82748"/>
        <dbReference type="ChEBI" id="CHEBI:83545"/>
        <dbReference type="ChEBI" id="CHEBI:456215"/>
        <dbReference type="EC" id="6.3.4.22"/>
    </reaction>
</comment>
<dbReference type="RefSeq" id="WP_124196970.1">
    <property type="nucleotide sequence ID" value="NZ_REGA01000019.1"/>
</dbReference>
<evidence type="ECO:0000256" key="3">
    <source>
        <dbReference type="ARBA" id="ARBA00022694"/>
    </source>
</evidence>
<dbReference type="GO" id="GO:0002101">
    <property type="term" value="P:tRNA wobble cytosine modification"/>
    <property type="evidence" value="ECO:0007669"/>
    <property type="project" value="UniProtKB-UniRule"/>
</dbReference>
<dbReference type="Pfam" id="PF23783">
    <property type="entry name" value="Zn_ribbon_TiaS"/>
    <property type="match status" value="1"/>
</dbReference>
<dbReference type="GO" id="GO:0016879">
    <property type="term" value="F:ligase activity, forming carbon-nitrogen bonds"/>
    <property type="evidence" value="ECO:0007669"/>
    <property type="project" value="UniProtKB-UniRule"/>
</dbReference>
<evidence type="ECO:0000259" key="9">
    <source>
        <dbReference type="Pfam" id="PF22641"/>
    </source>
</evidence>
<comment type="similarity">
    <text evidence="6">Belongs to the TiaS family.</text>
</comment>
<evidence type="ECO:0000256" key="2">
    <source>
        <dbReference type="ARBA" id="ARBA00022598"/>
    </source>
</evidence>
<dbReference type="Gene3D" id="3.30.70.2200">
    <property type="match status" value="1"/>
</dbReference>
<keyword evidence="4 6" id="KW-0547">Nucleotide-binding</keyword>
<comment type="subcellular location">
    <subcellularLocation>
        <location evidence="6">Cytoplasm</location>
    </subcellularLocation>
</comment>
<dbReference type="CDD" id="cd04482">
    <property type="entry name" value="RPA2_OBF_like"/>
    <property type="match status" value="1"/>
</dbReference>
<dbReference type="HAMAP" id="MF_01892">
    <property type="entry name" value="tRNA_Ile2_agm2C_synt"/>
    <property type="match status" value="1"/>
</dbReference>
<sequence>MTVVGLDDTDSREYGMCTTYVASRIAEELCGERTSSDSAGNTASISRTLLVRLNPAVEYKTRGNAALAIHTDCDPDRAFEIARGHLESLAEVGDDRTNPGLVVADHPAGGDGLAAETIPEEIGRFARRAIRDHLEIGEATELIERHGYRSWSDGDGRGLVGALAAVGSWRELEEWTYEHISYRERERWGTTRDVDLESVFDAADRGYPEAWDTVDRVEGEPVCVPHTPGPILYGIRGDGLETVRRLGREIESEPVASSRLFVTNQGTDAHLREGTIADARDGRAYRLEGQVATEPETRRGGHVFFSLAHPATTGTGDGDGAGTDRAVDTDDASSDGPRLECAAFEPTKRFRDRVRALRVGDRITACGEVSSGTLKLEKFAVRDLVRTERVTPTCSGCDRTMESAGRDQGYRCRDCETTAPGKETVPIERELEEGWYEVPPCARRHIAKPLVRGGFDTKTHLER</sequence>
<keyword evidence="1 6" id="KW-0963">Cytoplasm</keyword>
<dbReference type="GO" id="GO:0005737">
    <property type="term" value="C:cytoplasm"/>
    <property type="evidence" value="ECO:0007669"/>
    <property type="project" value="UniProtKB-SubCell"/>
</dbReference>
<gene>
    <name evidence="6" type="primary">tiaS</name>
    <name evidence="11" type="ORF">EA473_18010</name>
</gene>
<proteinExistence type="inferred from homology"/>
<evidence type="ECO:0000259" key="10">
    <source>
        <dbReference type="Pfam" id="PF23783"/>
    </source>
</evidence>
<dbReference type="AlphaFoldDB" id="A0A3N6M730"/>
<accession>A0A3N6M730</accession>
<keyword evidence="3 6" id="KW-0819">tRNA processing</keyword>
<dbReference type="Gene3D" id="3.90.600.20">
    <property type="match status" value="1"/>
</dbReference>
<keyword evidence="12" id="KW-1185">Reference proteome</keyword>
<dbReference type="Gene3D" id="2.40.50.1010">
    <property type="match status" value="1"/>
</dbReference>
<dbReference type="Pfam" id="PF22641">
    <property type="entry name" value="TiaS_TCKD"/>
    <property type="match status" value="1"/>
</dbReference>
<comment type="function">
    <text evidence="6">ATP-dependent agmatine transferase that catalyzes the formation of 2-agmatinylcytidine (agm2C) at the wobble position (C34) of tRNA(Ile2), converting the codon specificity from AUG to AUA.</text>
</comment>
<feature type="domain" description="TiaS FLD" evidence="8">
    <location>
        <begin position="156"/>
        <end position="270"/>
    </location>
</feature>
<evidence type="ECO:0000313" key="11">
    <source>
        <dbReference type="EMBL" id="RQG91930.1"/>
    </source>
</evidence>
<evidence type="ECO:0000256" key="4">
    <source>
        <dbReference type="ARBA" id="ARBA00022741"/>
    </source>
</evidence>
<dbReference type="EC" id="6.3.4.22" evidence="6"/>
<name>A0A3N6M730_NATCH</name>
<dbReference type="GO" id="GO:0005524">
    <property type="term" value="F:ATP binding"/>
    <property type="evidence" value="ECO:0007669"/>
    <property type="project" value="UniProtKB-KW"/>
</dbReference>
<dbReference type="PANTHER" id="PTHR40705:SF1">
    <property type="entry name" value="TRNA(ILE2) 2-AGMATINYLCYTIDINE SYNTHETASE TIAS"/>
    <property type="match status" value="1"/>
</dbReference>
<evidence type="ECO:0000256" key="6">
    <source>
        <dbReference type="HAMAP-Rule" id="MF_01892"/>
    </source>
</evidence>
<evidence type="ECO:0000256" key="7">
    <source>
        <dbReference type="SAM" id="MobiDB-lite"/>
    </source>
</evidence>
<evidence type="ECO:0000259" key="8">
    <source>
        <dbReference type="Pfam" id="PF08489"/>
    </source>
</evidence>
<dbReference type="Proteomes" id="UP000282323">
    <property type="component" value="Unassembled WGS sequence"/>
</dbReference>
<evidence type="ECO:0000256" key="1">
    <source>
        <dbReference type="ARBA" id="ARBA00022490"/>
    </source>
</evidence>
<keyword evidence="2 6" id="KW-0436">Ligase</keyword>
<organism evidence="11 12">
    <name type="scientific">Natrarchaeobius chitinivorans</name>
    <dbReference type="NCBI Taxonomy" id="1679083"/>
    <lineage>
        <taxon>Archaea</taxon>
        <taxon>Methanobacteriati</taxon>
        <taxon>Methanobacteriota</taxon>
        <taxon>Stenosarchaea group</taxon>
        <taxon>Halobacteria</taxon>
        <taxon>Halobacteriales</taxon>
        <taxon>Natrialbaceae</taxon>
        <taxon>Natrarchaeobius</taxon>
    </lineage>
</organism>
<dbReference type="Pfam" id="PF08489">
    <property type="entry name" value="TiaS_FLD"/>
    <property type="match status" value="1"/>
</dbReference>
<dbReference type="InterPro" id="IPR053870">
    <property type="entry name" value="TiaS-like_TCKD"/>
</dbReference>
<comment type="caution">
    <text evidence="11">The sequence shown here is derived from an EMBL/GenBank/DDBJ whole genome shotgun (WGS) entry which is preliminary data.</text>
</comment>